<protein>
    <submittedName>
        <fullName evidence="1">Uncharacterized protein</fullName>
    </submittedName>
</protein>
<organism evidence="1">
    <name type="scientific">bioreactor metagenome</name>
    <dbReference type="NCBI Taxonomy" id="1076179"/>
    <lineage>
        <taxon>unclassified sequences</taxon>
        <taxon>metagenomes</taxon>
        <taxon>ecological metagenomes</taxon>
    </lineage>
</organism>
<dbReference type="AlphaFoldDB" id="A0A644XUD5"/>
<evidence type="ECO:0000313" key="1">
    <source>
        <dbReference type="EMBL" id="MPM19689.1"/>
    </source>
</evidence>
<accession>A0A644XUD5</accession>
<comment type="caution">
    <text evidence="1">The sequence shown here is derived from an EMBL/GenBank/DDBJ whole genome shotgun (WGS) entry which is preliminary data.</text>
</comment>
<reference evidence="1" key="1">
    <citation type="submission" date="2019-08" db="EMBL/GenBank/DDBJ databases">
        <authorList>
            <person name="Kucharzyk K."/>
            <person name="Murdoch R.W."/>
            <person name="Higgins S."/>
            <person name="Loffler F."/>
        </authorList>
    </citation>
    <scope>NUCLEOTIDE SEQUENCE</scope>
</reference>
<proteinExistence type="predicted"/>
<gene>
    <name evidence="1" type="ORF">SDC9_66115</name>
</gene>
<sequence length="141" mass="16069">MPKSPNPRIPRPERANMKIRTRFAPHLSAANPLGIWGRTYSRKYVLVMAPALADDMPRLSAITERRGYRAVLSAYRTAQPRIRARITVYSSQYGCVASIVSLFAGKEEREIARLHREGYNTSGNVSVPDGRNLEWRRTTWP</sequence>
<dbReference type="EMBL" id="VSSQ01003223">
    <property type="protein sequence ID" value="MPM19689.1"/>
    <property type="molecule type" value="Genomic_DNA"/>
</dbReference>
<name>A0A644XUD5_9ZZZZ</name>